<comment type="subcellular location">
    <subcellularLocation>
        <location evidence="1">Membrane</location>
    </subcellularLocation>
</comment>
<evidence type="ECO:0000256" key="3">
    <source>
        <dbReference type="ARBA" id="ARBA00022676"/>
    </source>
</evidence>
<evidence type="ECO:0000256" key="1">
    <source>
        <dbReference type="ARBA" id="ARBA00004370"/>
    </source>
</evidence>
<evidence type="ECO:0000256" key="4">
    <source>
        <dbReference type="ARBA" id="ARBA00022679"/>
    </source>
</evidence>
<dbReference type="InterPro" id="IPR050519">
    <property type="entry name" value="Glycosyltransf_28_UgtP"/>
</dbReference>
<gene>
    <name evidence="7" type="ORF">M5X09_16080</name>
</gene>
<keyword evidence="3" id="KW-0328">Glycosyltransferase</keyword>
<proteinExistence type="inferred from homology"/>
<dbReference type="InterPro" id="IPR007235">
    <property type="entry name" value="Glyco_trans_28_C"/>
</dbReference>
<accession>A0ABT4DUY6</accession>
<feature type="domain" description="Glycosyl transferase family 28 C-terminal" evidence="5">
    <location>
        <begin position="201"/>
        <end position="343"/>
    </location>
</feature>
<keyword evidence="4" id="KW-0808">Transferase</keyword>
<evidence type="ECO:0000256" key="2">
    <source>
        <dbReference type="ARBA" id="ARBA00006962"/>
    </source>
</evidence>
<name>A0ABT4DUY6_9BACL</name>
<comment type="caution">
    <text evidence="7">The sequence shown here is derived from an EMBL/GenBank/DDBJ whole genome shotgun (WGS) entry which is preliminary data.</text>
</comment>
<keyword evidence="8" id="KW-1185">Reference proteome</keyword>
<evidence type="ECO:0000313" key="7">
    <source>
        <dbReference type="EMBL" id="MCY9521170.1"/>
    </source>
</evidence>
<dbReference type="Proteomes" id="UP001207626">
    <property type="component" value="Unassembled WGS sequence"/>
</dbReference>
<dbReference type="Gene3D" id="3.40.50.2000">
    <property type="entry name" value="Glycogen Phosphorylase B"/>
    <property type="match status" value="1"/>
</dbReference>
<dbReference type="SUPFAM" id="SSF53756">
    <property type="entry name" value="UDP-Glycosyltransferase/glycogen phosphorylase"/>
    <property type="match status" value="1"/>
</dbReference>
<dbReference type="Pfam" id="PF04101">
    <property type="entry name" value="Glyco_tran_28_C"/>
    <property type="match status" value="1"/>
</dbReference>
<dbReference type="InterPro" id="IPR009695">
    <property type="entry name" value="Diacylglyc_glucosyltr_N"/>
</dbReference>
<dbReference type="Pfam" id="PF06925">
    <property type="entry name" value="MGDG_synth"/>
    <property type="match status" value="1"/>
</dbReference>
<evidence type="ECO:0000259" key="5">
    <source>
        <dbReference type="Pfam" id="PF04101"/>
    </source>
</evidence>
<reference evidence="7 8" key="1">
    <citation type="submission" date="2022-05" db="EMBL/GenBank/DDBJ databases">
        <title>Genome Sequencing of Bee-Associated Microbes.</title>
        <authorList>
            <person name="Dunlap C."/>
        </authorList>
    </citation>
    <scope>NUCLEOTIDE SEQUENCE [LARGE SCALE GENOMIC DNA]</scope>
    <source>
        <strain evidence="7 8">NRRL NRS-1438</strain>
    </source>
</reference>
<feature type="domain" description="Diacylglycerol glucosyltransferase N-terminal" evidence="6">
    <location>
        <begin position="16"/>
        <end position="182"/>
    </location>
</feature>
<dbReference type="RefSeq" id="WP_087434245.1">
    <property type="nucleotide sequence ID" value="NZ_JAMDLV010000007.1"/>
</dbReference>
<dbReference type="PANTHER" id="PTHR43025:SF3">
    <property type="entry name" value="MONOGALACTOSYLDIACYLGLYCEROL SYNTHASE 1, CHLOROPLASTIC"/>
    <property type="match status" value="1"/>
</dbReference>
<organism evidence="7 8">
    <name type="scientific">Paenibacillus apiarius</name>
    <dbReference type="NCBI Taxonomy" id="46240"/>
    <lineage>
        <taxon>Bacteria</taxon>
        <taxon>Bacillati</taxon>
        <taxon>Bacillota</taxon>
        <taxon>Bacilli</taxon>
        <taxon>Bacillales</taxon>
        <taxon>Paenibacillaceae</taxon>
        <taxon>Paenibacillus</taxon>
    </lineage>
</organism>
<evidence type="ECO:0000259" key="6">
    <source>
        <dbReference type="Pfam" id="PF06925"/>
    </source>
</evidence>
<evidence type="ECO:0000313" key="8">
    <source>
        <dbReference type="Proteomes" id="UP001207626"/>
    </source>
</evidence>
<dbReference type="PANTHER" id="PTHR43025">
    <property type="entry name" value="MONOGALACTOSYLDIACYLGLYCEROL SYNTHASE"/>
    <property type="match status" value="1"/>
</dbReference>
<sequence length="372" mass="43330">MKKILFLPFLTMPSGHQQVADALMESIRCIDSSIVCEKVDLFHYSYKKLESLASRFYIKWITIFPKTYSWIYRKTVYNDHQTQHRYPIYERLFLKQMQRLLAEKQPDLLVCTHALPSYIASRLIRNNLLCIPVINAYTDFFVNDVWGGKEIEFHFAPDPYIKQMLLDKGIGEHQVFITGIPVHPKITKRNHRSRDKTPYSVLITGGSHGIGAIKSLLKKVDRIKNVQFYVLCGNNKKLYRQIKKGYPHVTPMTYIQSRAEMNALYDRMDGVLTKPGGVTVSESIYKRIPIFIYDALPGQEEINLDHLKRLGLVYHVDVRSKRADIEEQLLGVLASEQSLQQLQDNLFRYHGQMTKHHLVLTMEHIIHHAFTI</sequence>
<protein>
    <submittedName>
        <fullName evidence="7">UDP-glucuronosyltransferase</fullName>
    </submittedName>
</protein>
<comment type="similarity">
    <text evidence="2">Belongs to the glycosyltransferase 28 family.</text>
</comment>
<dbReference type="EMBL" id="JAMDLW010000021">
    <property type="protein sequence ID" value="MCY9521170.1"/>
    <property type="molecule type" value="Genomic_DNA"/>
</dbReference>